<dbReference type="InterPro" id="IPR004167">
    <property type="entry name" value="PSBD"/>
</dbReference>
<name>B0T7H6_CAUSK</name>
<dbReference type="EMBL" id="CP000927">
    <property type="protein sequence ID" value="ABZ69714.1"/>
    <property type="molecule type" value="Genomic_DNA"/>
</dbReference>
<evidence type="ECO:0000256" key="7">
    <source>
        <dbReference type="ARBA" id="ARBA00048370"/>
    </source>
</evidence>
<dbReference type="AlphaFoldDB" id="B0T7H6"/>
<dbReference type="Gene3D" id="4.10.320.10">
    <property type="entry name" value="E3-binding domain"/>
    <property type="match status" value="1"/>
</dbReference>
<comment type="subunit">
    <text evidence="2">Forms a 24-polypeptide structural core with octahedral symmetry.</text>
</comment>
<organism evidence="11">
    <name type="scientific">Caulobacter sp. (strain K31)</name>
    <dbReference type="NCBI Taxonomy" id="366602"/>
    <lineage>
        <taxon>Bacteria</taxon>
        <taxon>Pseudomonadati</taxon>
        <taxon>Pseudomonadota</taxon>
        <taxon>Alphaproteobacteria</taxon>
        <taxon>Caulobacterales</taxon>
        <taxon>Caulobacteraceae</taxon>
        <taxon>Caulobacter</taxon>
    </lineage>
</organism>
<accession>B0T7H6</accession>
<dbReference type="Pfam" id="PF00364">
    <property type="entry name" value="Biotin_lipoyl"/>
    <property type="match status" value="1"/>
</dbReference>
<reference evidence="11" key="1">
    <citation type="submission" date="2008-01" db="EMBL/GenBank/DDBJ databases">
        <title>Complete sequence of chromosome of Caulobacter sp. K31.</title>
        <authorList>
            <consortium name="US DOE Joint Genome Institute"/>
            <person name="Copeland A."/>
            <person name="Lucas S."/>
            <person name="Lapidus A."/>
            <person name="Barry K."/>
            <person name="Glavina del Rio T."/>
            <person name="Dalin E."/>
            <person name="Tice H."/>
            <person name="Pitluck S."/>
            <person name="Bruce D."/>
            <person name="Goodwin L."/>
            <person name="Thompson L.S."/>
            <person name="Brettin T."/>
            <person name="Detter J.C."/>
            <person name="Han C."/>
            <person name="Schmutz J."/>
            <person name="Larimer F."/>
            <person name="Land M."/>
            <person name="Hauser L."/>
            <person name="Kyrpides N."/>
            <person name="Kim E."/>
            <person name="Stephens C."/>
            <person name="Richardson P."/>
        </authorList>
    </citation>
    <scope>NUCLEOTIDE SEQUENCE [LARGE SCALE GENOMIC DNA]</scope>
    <source>
        <strain evidence="11">K31</strain>
    </source>
</reference>
<dbReference type="EC" id="2.3.1.12" evidence="8"/>
<dbReference type="InterPro" id="IPR023213">
    <property type="entry name" value="CAT-like_dom_sf"/>
</dbReference>
<evidence type="ECO:0000256" key="1">
    <source>
        <dbReference type="ARBA" id="ARBA00007317"/>
    </source>
</evidence>
<keyword evidence="11" id="KW-0670">Pyruvate</keyword>
<dbReference type="Gene3D" id="3.30.559.10">
    <property type="entry name" value="Chloramphenicol acetyltransferase-like domain"/>
    <property type="match status" value="1"/>
</dbReference>
<keyword evidence="3 8" id="KW-0808">Transferase</keyword>
<comment type="function">
    <text evidence="6">The pyruvate dehydrogenase complex catalyzes the overall conversion of pyruvate to acetyl-CoA and CO(2). It contains multiple copies of three enzymatic components: pyruvate dehydrogenase (E1), dihydrolipoamide acetyltransferase (E2) and lipoamide dehydrogenase (E3).</text>
</comment>
<keyword evidence="5 8" id="KW-0012">Acyltransferase</keyword>
<dbReference type="KEGG" id="cak:Caul_0581"/>
<evidence type="ECO:0000313" key="11">
    <source>
        <dbReference type="EMBL" id="ABZ69714.1"/>
    </source>
</evidence>
<evidence type="ECO:0000256" key="2">
    <source>
        <dbReference type="ARBA" id="ARBA00011484"/>
    </source>
</evidence>
<comment type="catalytic activity">
    <reaction evidence="7 8">
        <text>N(6)-[(R)-dihydrolipoyl]-L-lysyl-[protein] + acetyl-CoA = N(6)-[(R)-S(8)-acetyldihydrolipoyl]-L-lysyl-[protein] + CoA</text>
        <dbReference type="Rhea" id="RHEA:17017"/>
        <dbReference type="Rhea" id="RHEA-COMP:10475"/>
        <dbReference type="Rhea" id="RHEA-COMP:10478"/>
        <dbReference type="ChEBI" id="CHEBI:57287"/>
        <dbReference type="ChEBI" id="CHEBI:57288"/>
        <dbReference type="ChEBI" id="CHEBI:83100"/>
        <dbReference type="ChEBI" id="CHEBI:83111"/>
        <dbReference type="EC" id="2.3.1.12"/>
    </reaction>
</comment>
<keyword evidence="4 8" id="KW-0450">Lipoyl</keyword>
<dbReference type="eggNOG" id="COG0508">
    <property type="taxonomic scope" value="Bacteria"/>
</dbReference>
<proteinExistence type="inferred from homology"/>
<dbReference type="PROSITE" id="PS51826">
    <property type="entry name" value="PSBD"/>
    <property type="match status" value="1"/>
</dbReference>
<dbReference type="OrthoDB" id="9805770at2"/>
<dbReference type="Pfam" id="PF00198">
    <property type="entry name" value="2-oxoacid_dh"/>
    <property type="match status" value="1"/>
</dbReference>
<dbReference type="Pfam" id="PF02817">
    <property type="entry name" value="E3_binding"/>
    <property type="match status" value="1"/>
</dbReference>
<dbReference type="CDD" id="cd06849">
    <property type="entry name" value="lipoyl_domain"/>
    <property type="match status" value="1"/>
</dbReference>
<dbReference type="FunFam" id="3.30.559.10:FF:000003">
    <property type="entry name" value="Acetyltransferase component of pyruvate dehydrogenase complex"/>
    <property type="match status" value="1"/>
</dbReference>
<dbReference type="NCBIfam" id="TIGR01349">
    <property type="entry name" value="PDHac_trf_mito"/>
    <property type="match status" value="1"/>
</dbReference>
<dbReference type="InterPro" id="IPR001078">
    <property type="entry name" value="2-oxoacid_DH_actylTfrase"/>
</dbReference>
<dbReference type="SUPFAM" id="SSF51230">
    <property type="entry name" value="Single hybrid motif"/>
    <property type="match status" value="1"/>
</dbReference>
<dbReference type="HOGENOM" id="CLU_016733_10_2_5"/>
<sequence length="415" mass="43849">MAQSIVMPALSAGMEEATIVRWLKTVGDVIAPGDLIAEIETDKATIELEAEQTGKIGRILAAEGATVAVNAEIALLLAEGEHVDDLSEAEKAAPETASVAVTSRDAAAAAGSMDSTQHRRIAASPLARRIAQAKGVGLDTLRGSGPHGRIVRIDVEAAISALPQTVDGAPAEAASISPPASRLHLIDTPYTEIPLTNIRKVIARRLTEAKATIPHFYLEVDCEIDELLKSRETLNARSDGQYNLSLNDLVIKAAALALRQVPEANTAWTDDAIIQFQDVDISVAVATDGGLITPIVRQADRRGLASISAEVRTLAARAREGRLEPAEFQGGSFTISNLGMFGVRAFSAIINPPQSCILAVGAAERRPVVRGEACVPATVMTCTLSVDHRAVDGVVGARYLAAFKSLIEQPLRLML</sequence>
<dbReference type="SUPFAM" id="SSF52777">
    <property type="entry name" value="CoA-dependent acyltransferases"/>
    <property type="match status" value="1"/>
</dbReference>
<evidence type="ECO:0000259" key="10">
    <source>
        <dbReference type="PROSITE" id="PS51826"/>
    </source>
</evidence>
<feature type="domain" description="Lipoyl-binding" evidence="9">
    <location>
        <begin position="2"/>
        <end position="77"/>
    </location>
</feature>
<dbReference type="InterPro" id="IPR006257">
    <property type="entry name" value="LAT1"/>
</dbReference>
<evidence type="ECO:0000256" key="8">
    <source>
        <dbReference type="RuleBase" id="RU361137"/>
    </source>
</evidence>
<feature type="domain" description="Peripheral subunit-binding (PSBD)" evidence="10">
    <location>
        <begin position="122"/>
        <end position="159"/>
    </location>
</feature>
<dbReference type="PROSITE" id="PS50968">
    <property type="entry name" value="BIOTINYL_LIPOYL"/>
    <property type="match status" value="1"/>
</dbReference>
<dbReference type="PANTHER" id="PTHR23151:SF90">
    <property type="entry name" value="DIHYDROLIPOYLLYSINE-RESIDUE ACETYLTRANSFERASE COMPONENT OF PYRUVATE DEHYDROGENASE COMPLEX, MITOCHONDRIAL-RELATED"/>
    <property type="match status" value="1"/>
</dbReference>
<evidence type="ECO:0000259" key="9">
    <source>
        <dbReference type="PROSITE" id="PS50968"/>
    </source>
</evidence>
<dbReference type="GO" id="GO:0006086">
    <property type="term" value="P:pyruvate decarboxylation to acetyl-CoA"/>
    <property type="evidence" value="ECO:0007669"/>
    <property type="project" value="InterPro"/>
</dbReference>
<dbReference type="GO" id="GO:0004742">
    <property type="term" value="F:dihydrolipoyllysine-residue acetyltransferase activity"/>
    <property type="evidence" value="ECO:0007669"/>
    <property type="project" value="UniProtKB-UniRule"/>
</dbReference>
<dbReference type="PANTHER" id="PTHR23151">
    <property type="entry name" value="DIHYDROLIPOAMIDE ACETYL/SUCCINYL-TRANSFERASE-RELATED"/>
    <property type="match status" value="1"/>
</dbReference>
<evidence type="ECO:0000256" key="3">
    <source>
        <dbReference type="ARBA" id="ARBA00022679"/>
    </source>
</evidence>
<comment type="cofactor">
    <cofactor evidence="8">
        <name>(R)-lipoate</name>
        <dbReference type="ChEBI" id="CHEBI:83088"/>
    </cofactor>
    <text evidence="8">Binds 1 lipoyl cofactor covalently.</text>
</comment>
<dbReference type="GO" id="GO:0045254">
    <property type="term" value="C:pyruvate dehydrogenase complex"/>
    <property type="evidence" value="ECO:0007669"/>
    <property type="project" value="UniProtKB-UniRule"/>
</dbReference>
<gene>
    <name evidence="11" type="ordered locus">Caul_0581</name>
</gene>
<evidence type="ECO:0000256" key="6">
    <source>
        <dbReference type="ARBA" id="ARBA00025211"/>
    </source>
</evidence>
<evidence type="ECO:0000256" key="5">
    <source>
        <dbReference type="ARBA" id="ARBA00023315"/>
    </source>
</evidence>
<dbReference type="SUPFAM" id="SSF47005">
    <property type="entry name" value="Peripheral subunit-binding domain of 2-oxo acid dehydrogenase complex"/>
    <property type="match status" value="1"/>
</dbReference>
<dbReference type="Gene3D" id="2.40.50.100">
    <property type="match status" value="1"/>
</dbReference>
<protein>
    <recommendedName>
        <fullName evidence="8">Acetyltransferase component of pyruvate dehydrogenase complex</fullName>
        <ecNumber evidence="8">2.3.1.12</ecNumber>
    </recommendedName>
</protein>
<evidence type="ECO:0000256" key="4">
    <source>
        <dbReference type="ARBA" id="ARBA00022823"/>
    </source>
</evidence>
<dbReference type="STRING" id="366602.Caul_0581"/>
<dbReference type="InterPro" id="IPR000089">
    <property type="entry name" value="Biotin_lipoyl"/>
</dbReference>
<comment type="similarity">
    <text evidence="1 8">Belongs to the 2-oxoacid dehydrogenase family.</text>
</comment>
<dbReference type="InterPro" id="IPR011053">
    <property type="entry name" value="Single_hybrid_motif"/>
</dbReference>
<dbReference type="InterPro" id="IPR003016">
    <property type="entry name" value="2-oxoA_DH_lipoyl-BS"/>
</dbReference>
<dbReference type="InterPro" id="IPR036625">
    <property type="entry name" value="E3-bd_dom_sf"/>
</dbReference>
<dbReference type="PROSITE" id="PS00189">
    <property type="entry name" value="LIPOYL"/>
    <property type="match status" value="1"/>
</dbReference>
<dbReference type="InterPro" id="IPR045257">
    <property type="entry name" value="E2/Pdx1"/>
</dbReference>